<organism evidence="1 2">
    <name type="scientific">Reyranella soli</name>
    <dbReference type="NCBI Taxonomy" id="1230389"/>
    <lineage>
        <taxon>Bacteria</taxon>
        <taxon>Pseudomonadati</taxon>
        <taxon>Pseudomonadota</taxon>
        <taxon>Alphaproteobacteria</taxon>
        <taxon>Hyphomicrobiales</taxon>
        <taxon>Reyranellaceae</taxon>
        <taxon>Reyranella</taxon>
    </lineage>
</organism>
<protein>
    <submittedName>
        <fullName evidence="1">Uncharacterized protein</fullName>
    </submittedName>
</protein>
<gene>
    <name evidence="1" type="ORF">RSO01_24740</name>
</gene>
<proteinExistence type="predicted"/>
<name>A0A512N8L5_9HYPH</name>
<dbReference type="AlphaFoldDB" id="A0A512N8L5"/>
<accession>A0A512N8L5</accession>
<evidence type="ECO:0000313" key="1">
    <source>
        <dbReference type="EMBL" id="GEP55308.1"/>
    </source>
</evidence>
<dbReference type="EMBL" id="BKAJ01000037">
    <property type="protein sequence ID" value="GEP55308.1"/>
    <property type="molecule type" value="Genomic_DNA"/>
</dbReference>
<dbReference type="Proteomes" id="UP000321058">
    <property type="component" value="Unassembled WGS sequence"/>
</dbReference>
<dbReference type="RefSeq" id="WP_147149406.1">
    <property type="nucleotide sequence ID" value="NZ_BKAJ01000037.1"/>
</dbReference>
<comment type="caution">
    <text evidence="1">The sequence shown here is derived from an EMBL/GenBank/DDBJ whole genome shotgun (WGS) entry which is preliminary data.</text>
</comment>
<reference evidence="1 2" key="1">
    <citation type="submission" date="2019-07" db="EMBL/GenBank/DDBJ databases">
        <title>Whole genome shotgun sequence of Reyranella soli NBRC 108950.</title>
        <authorList>
            <person name="Hosoyama A."/>
            <person name="Uohara A."/>
            <person name="Ohji S."/>
            <person name="Ichikawa N."/>
        </authorList>
    </citation>
    <scope>NUCLEOTIDE SEQUENCE [LARGE SCALE GENOMIC DNA]</scope>
    <source>
        <strain evidence="1 2">NBRC 108950</strain>
    </source>
</reference>
<evidence type="ECO:0000313" key="2">
    <source>
        <dbReference type="Proteomes" id="UP000321058"/>
    </source>
</evidence>
<keyword evidence="2" id="KW-1185">Reference proteome</keyword>
<sequence length="133" mass="15093">MVHTYLMAGVAMVMMTCTAMSDELLKGYKGAQLRGSISCIHPNFIHDLIERVGDAENYTFVMRLHLEQGHCVEADIPTILKKPMHNGTFSSWDGYEAEIWETVLKLDHGDGTVDFLSSYSIVFPLQMERTYED</sequence>